<dbReference type="InterPro" id="IPR004785">
    <property type="entry name" value="RpiB"/>
</dbReference>
<dbReference type="Pfam" id="PF02502">
    <property type="entry name" value="LacAB_rpiB"/>
    <property type="match status" value="1"/>
</dbReference>
<dbReference type="EMBL" id="RJGP01000405">
    <property type="protein sequence ID" value="RVZ39329.1"/>
    <property type="molecule type" value="Genomic_DNA"/>
</dbReference>
<dbReference type="InterPro" id="IPR036569">
    <property type="entry name" value="RpiB_LacA_LacB_sf"/>
</dbReference>
<evidence type="ECO:0000313" key="6">
    <source>
        <dbReference type="Proteomes" id="UP000220501"/>
    </source>
</evidence>
<evidence type="ECO:0000313" key="7">
    <source>
        <dbReference type="Proteomes" id="UP000289022"/>
    </source>
</evidence>
<dbReference type="EC" id="5.3.1.6" evidence="5"/>
<dbReference type="EMBL" id="MBIN01000011">
    <property type="protein sequence ID" value="PDX09243.1"/>
    <property type="molecule type" value="Genomic_DNA"/>
</dbReference>
<evidence type="ECO:0000256" key="3">
    <source>
        <dbReference type="PIRSR" id="PIRSR005384-1"/>
    </source>
</evidence>
<evidence type="ECO:0000313" key="5">
    <source>
        <dbReference type="EMBL" id="RVZ39329.1"/>
    </source>
</evidence>
<dbReference type="GO" id="GO:0004751">
    <property type="term" value="F:ribose-5-phosphate isomerase activity"/>
    <property type="evidence" value="ECO:0007669"/>
    <property type="project" value="UniProtKB-EC"/>
</dbReference>
<name>A0A0J8H642_HELPX</name>
<proteinExistence type="inferred from homology"/>
<accession>A0A0J8H642</accession>
<comment type="similarity">
    <text evidence="1">Belongs to the LacAB/RpiB family.</text>
</comment>
<reference evidence="5 7" key="2">
    <citation type="submission" date="2018-11" db="EMBL/GenBank/DDBJ databases">
        <title>Genetic determinants and prediction of antibiotic resistance phenotypes in Helicobacter pylori.</title>
        <authorList>
            <person name="Wagner K."/>
        </authorList>
    </citation>
    <scope>NUCLEOTIDE SEQUENCE [LARGE SCALE GENOMIC DNA]</scope>
    <source>
        <strain evidence="5 7">ZH70</strain>
    </source>
</reference>
<dbReference type="GO" id="GO:0009052">
    <property type="term" value="P:pentose-phosphate shunt, non-oxidative branch"/>
    <property type="evidence" value="ECO:0007669"/>
    <property type="project" value="TreeGrafter"/>
</dbReference>
<evidence type="ECO:0000313" key="4">
    <source>
        <dbReference type="EMBL" id="PDX09243.1"/>
    </source>
</evidence>
<dbReference type="PIRSF" id="PIRSF005384">
    <property type="entry name" value="RpiB_LacA_B"/>
    <property type="match status" value="1"/>
</dbReference>
<dbReference type="AlphaFoldDB" id="A0A0J8H642"/>
<feature type="non-terminal residue" evidence="5">
    <location>
        <position position="153"/>
    </location>
</feature>
<sequence length="153" mass="17014">MNKPLNTAQVFIGSDHAGLHLAEFVKHFLEDKRFKIQAFLPTTRVDYPDYAKLVCQKVLENAQSYGILVCATGIGMSMGANRFKGIRAALCLDAYMAKMTRLHNNANVLCLGEKISGIGVTESILEAFFSTEFEQGRHVLRIQKLDESLKSST</sequence>
<comment type="caution">
    <text evidence="5">The sequence shown here is derived from an EMBL/GenBank/DDBJ whole genome shotgun (WGS) entry which is preliminary data.</text>
</comment>
<gene>
    <name evidence="5" type="primary">rpiB</name>
    <name evidence="4" type="ORF">BB406_07030</name>
    <name evidence="5" type="ORF">EC518_07435</name>
</gene>
<evidence type="ECO:0000256" key="2">
    <source>
        <dbReference type="ARBA" id="ARBA00023235"/>
    </source>
</evidence>
<dbReference type="PANTHER" id="PTHR30345:SF0">
    <property type="entry name" value="DNA DAMAGE-REPAIR_TOLERATION PROTEIN DRT102"/>
    <property type="match status" value="1"/>
</dbReference>
<dbReference type="NCBIfam" id="TIGR01120">
    <property type="entry name" value="rpiB"/>
    <property type="match status" value="1"/>
</dbReference>
<keyword evidence="2 5" id="KW-0413">Isomerase</keyword>
<evidence type="ECO:0000256" key="1">
    <source>
        <dbReference type="ARBA" id="ARBA00008754"/>
    </source>
</evidence>
<dbReference type="Proteomes" id="UP000289022">
    <property type="component" value="Unassembled WGS sequence"/>
</dbReference>
<dbReference type="SUPFAM" id="SSF89623">
    <property type="entry name" value="Ribose/Galactose isomerase RpiB/AlsB"/>
    <property type="match status" value="1"/>
</dbReference>
<protein>
    <submittedName>
        <fullName evidence="5">Ribose 5-phosphate isomerase B</fullName>
        <ecNumber evidence="5">5.3.1.6</ecNumber>
    </submittedName>
</protein>
<dbReference type="PANTHER" id="PTHR30345">
    <property type="entry name" value="RIBOSE-5-PHOSPHATE ISOMERASE B"/>
    <property type="match status" value="1"/>
</dbReference>
<dbReference type="RefSeq" id="WP_021177250.1">
    <property type="nucleotide sequence ID" value="NZ_CP071985.1"/>
</dbReference>
<feature type="active site" description="Proton donor" evidence="3">
    <location>
        <position position="103"/>
    </location>
</feature>
<dbReference type="GO" id="GO:0019316">
    <property type="term" value="P:D-allose catabolic process"/>
    <property type="evidence" value="ECO:0007669"/>
    <property type="project" value="TreeGrafter"/>
</dbReference>
<dbReference type="InterPro" id="IPR003500">
    <property type="entry name" value="RpiB_LacA_LacB"/>
</dbReference>
<reference evidence="4 6" key="1">
    <citation type="journal article" date="2017" name="Gut Pathog.">
        <title>Phylogenomics of Colombian Helicobacter pylori isolates.</title>
        <authorList>
            <person name="Gutierrez-Escobar A.J."/>
            <person name="Trujillo E."/>
            <person name="Acevedo O."/>
            <person name="Bravo M.M."/>
        </authorList>
    </citation>
    <scope>NUCLEOTIDE SEQUENCE [LARGE SCALE GENOMIC DNA]</scope>
    <source>
        <strain evidence="4 6">22366</strain>
    </source>
</reference>
<organism evidence="5 7">
    <name type="scientific">Helicobacter pylori</name>
    <name type="common">Campylobacter pylori</name>
    <dbReference type="NCBI Taxonomy" id="210"/>
    <lineage>
        <taxon>Bacteria</taxon>
        <taxon>Pseudomonadati</taxon>
        <taxon>Campylobacterota</taxon>
        <taxon>Epsilonproteobacteria</taxon>
        <taxon>Campylobacterales</taxon>
        <taxon>Helicobacteraceae</taxon>
        <taxon>Helicobacter</taxon>
    </lineage>
</organism>
<feature type="active site" description="Proton acceptor" evidence="3">
    <location>
        <position position="70"/>
    </location>
</feature>
<dbReference type="Proteomes" id="UP000220501">
    <property type="component" value="Unassembled WGS sequence"/>
</dbReference>
<dbReference type="Gene3D" id="3.40.1400.10">
    <property type="entry name" value="Sugar-phosphate isomerase, RpiB/LacA/LacB"/>
    <property type="match status" value="1"/>
</dbReference>
<dbReference type="NCBIfam" id="NF004051">
    <property type="entry name" value="PRK05571.1"/>
    <property type="match status" value="1"/>
</dbReference>
<dbReference type="NCBIfam" id="TIGR00689">
    <property type="entry name" value="rpiB_lacA_lacB"/>
    <property type="match status" value="1"/>
</dbReference>